<sequence>MASGIFTTLPEELLSEIERALLFRDRLQLSTVDSRLRRCFIPGLFTTIRFSNRLAEQDAIADIVAKYGRYARGLALTLDLAVPEPEKAEIDQAEEPTTATADANWSAPGLPTFTRDLLVGKTLPGISSFSIRFMADPDGQVGFRGDDFEYDDWVSLWGYMDAEDADEQLAEAEQQAGWRQCLGATWQALADNPGPIRHLSVPNLIPAPSSAWKEPAWAAFMGGLESLSLGMWGVQGILDDEDYECQDVQGMLDRDWYAHATALQRLEIVAGHGNLYATAVWGEEVIALENGALKLPSLRELRIVDCLLSGALARLIAARAVSSLRRVELVNCASGAQNVGDQDPYWEDFFVSIIGCIQDEGDRRWNAAIESIRASGRNLLFLEEFALLHRAKTAELVKMEMGEVYVKQKKGTGALGLAHCAIRNGELAYEVRQRIRRMREEGRDVNENEFIFP</sequence>
<name>A0ABR1TN43_9PEZI</name>
<accession>A0ABR1TN43</accession>
<evidence type="ECO:0008006" key="3">
    <source>
        <dbReference type="Google" id="ProtNLM"/>
    </source>
</evidence>
<dbReference type="EMBL" id="JAQQWM010000009">
    <property type="protein sequence ID" value="KAK8047827.1"/>
    <property type="molecule type" value="Genomic_DNA"/>
</dbReference>
<organism evidence="1 2">
    <name type="scientific">Apiospora saccharicola</name>
    <dbReference type="NCBI Taxonomy" id="335842"/>
    <lineage>
        <taxon>Eukaryota</taxon>
        <taxon>Fungi</taxon>
        <taxon>Dikarya</taxon>
        <taxon>Ascomycota</taxon>
        <taxon>Pezizomycotina</taxon>
        <taxon>Sordariomycetes</taxon>
        <taxon>Xylariomycetidae</taxon>
        <taxon>Amphisphaeriales</taxon>
        <taxon>Apiosporaceae</taxon>
        <taxon>Apiospora</taxon>
    </lineage>
</organism>
<protein>
    <recommendedName>
        <fullName evidence="3">F-box domain-containing protein</fullName>
    </recommendedName>
</protein>
<evidence type="ECO:0000313" key="2">
    <source>
        <dbReference type="Proteomes" id="UP001446871"/>
    </source>
</evidence>
<dbReference type="Proteomes" id="UP001446871">
    <property type="component" value="Unassembled WGS sequence"/>
</dbReference>
<gene>
    <name evidence="1" type="ORF">PG996_015891</name>
</gene>
<reference evidence="1 2" key="1">
    <citation type="submission" date="2023-01" db="EMBL/GenBank/DDBJ databases">
        <title>Analysis of 21 Apiospora genomes using comparative genomics revels a genus with tremendous synthesis potential of carbohydrate active enzymes and secondary metabolites.</title>
        <authorList>
            <person name="Sorensen T."/>
        </authorList>
    </citation>
    <scope>NUCLEOTIDE SEQUENCE [LARGE SCALE GENOMIC DNA]</scope>
    <source>
        <strain evidence="1 2">CBS 83171</strain>
    </source>
</reference>
<evidence type="ECO:0000313" key="1">
    <source>
        <dbReference type="EMBL" id="KAK8047827.1"/>
    </source>
</evidence>
<proteinExistence type="predicted"/>
<keyword evidence="2" id="KW-1185">Reference proteome</keyword>
<comment type="caution">
    <text evidence="1">The sequence shown here is derived from an EMBL/GenBank/DDBJ whole genome shotgun (WGS) entry which is preliminary data.</text>
</comment>